<dbReference type="EMBL" id="CP017675">
    <property type="protein sequence ID" value="APB32760.1"/>
    <property type="molecule type" value="Genomic_DNA"/>
</dbReference>
<organism evidence="1 2">
    <name type="scientific">Gloeomargarita lithophora Alchichica-D10</name>
    <dbReference type="NCBI Taxonomy" id="1188229"/>
    <lineage>
        <taxon>Bacteria</taxon>
        <taxon>Bacillati</taxon>
        <taxon>Cyanobacteriota</taxon>
        <taxon>Cyanophyceae</taxon>
        <taxon>Gloeomargaritales</taxon>
        <taxon>Gloeomargaritaceae</taxon>
        <taxon>Gloeomargarita</taxon>
    </lineage>
</organism>
<sequence>MSKRYLEKEIERIELLLGKKIIIELSEKITPQRRAESKQENPGKQGFVAIAKRWIVERTNAWINQCRVLWKNCEGSIKTSQTKIRICAIGLILRRIA</sequence>
<protein>
    <submittedName>
        <fullName evidence="1">Is4 family transposase</fullName>
    </submittedName>
</protein>
<name>A0A1J0A9Z5_9CYAN</name>
<dbReference type="OrthoDB" id="9809153at2"/>
<gene>
    <name evidence="1" type="ORF">GlitD10_0449</name>
</gene>
<dbReference type="PANTHER" id="PTHR30007:SF0">
    <property type="entry name" value="TRANSPOSASE"/>
    <property type="match status" value="1"/>
</dbReference>
<dbReference type="STRING" id="1188229.GlitD10_0449"/>
<keyword evidence="2" id="KW-1185">Reference proteome</keyword>
<evidence type="ECO:0000313" key="1">
    <source>
        <dbReference type="EMBL" id="APB32760.1"/>
    </source>
</evidence>
<evidence type="ECO:0000313" key="2">
    <source>
        <dbReference type="Proteomes" id="UP000180235"/>
    </source>
</evidence>
<proteinExistence type="predicted"/>
<reference evidence="1 2" key="1">
    <citation type="submission" date="2016-10" db="EMBL/GenBank/DDBJ databases">
        <title>Description of Gloeomargarita lithophora gen. nov., sp. nov., a thylakoid-bearing basal-branching cyanobacterium with intracellular carbonates, and proposal for Gloeomargaritales ord. nov.</title>
        <authorList>
            <person name="Moreira D."/>
            <person name="Tavera R."/>
            <person name="Benzerara K."/>
            <person name="Skouri-Panet F."/>
            <person name="Couradeau E."/>
            <person name="Gerard E."/>
            <person name="Loussert C."/>
            <person name="Novelo E."/>
            <person name="Zivanovic Y."/>
            <person name="Lopez-Garcia P."/>
        </authorList>
    </citation>
    <scope>NUCLEOTIDE SEQUENCE [LARGE SCALE GENOMIC DNA]</scope>
    <source>
        <strain evidence="1 2">D10</strain>
    </source>
</reference>
<dbReference type="KEGG" id="glt:GlitD10_0449"/>
<dbReference type="Proteomes" id="UP000180235">
    <property type="component" value="Chromosome"/>
</dbReference>
<accession>A0A1J0A9Z5</accession>
<dbReference type="PANTHER" id="PTHR30007">
    <property type="entry name" value="PHP DOMAIN PROTEIN"/>
    <property type="match status" value="1"/>
</dbReference>
<dbReference type="AlphaFoldDB" id="A0A1J0A9Z5"/>